<dbReference type="InterPro" id="IPR036397">
    <property type="entry name" value="RNaseH_sf"/>
</dbReference>
<dbReference type="Gene3D" id="3.30.420.10">
    <property type="entry name" value="Ribonuclease H-like superfamily/Ribonuclease H"/>
    <property type="match status" value="1"/>
</dbReference>
<reference evidence="6" key="1">
    <citation type="journal article" date="2023" name="Insect Mol. Biol.">
        <title>Genome sequencing provides insights into the evolution of gene families encoding plant cell wall-degrading enzymes in longhorned beetles.</title>
        <authorList>
            <person name="Shin N.R."/>
            <person name="Okamura Y."/>
            <person name="Kirsch R."/>
            <person name="Pauchet Y."/>
        </authorList>
    </citation>
    <scope>NUCLEOTIDE SEQUENCE</scope>
    <source>
        <strain evidence="6">RBIC_L_NR</strain>
    </source>
</reference>
<keyword evidence="3" id="KW-0812">Transmembrane</keyword>
<dbReference type="EMBL" id="JANEYF010002889">
    <property type="protein sequence ID" value="KAJ8941243.1"/>
    <property type="molecule type" value="Genomic_DNA"/>
</dbReference>
<evidence type="ECO:0000313" key="6">
    <source>
        <dbReference type="EMBL" id="KAJ8941243.1"/>
    </source>
</evidence>
<evidence type="ECO:0000259" key="4">
    <source>
        <dbReference type="Pfam" id="PF03184"/>
    </source>
</evidence>
<feature type="domain" description="DDE-1" evidence="4">
    <location>
        <begin position="226"/>
        <end position="311"/>
    </location>
</feature>
<dbReference type="PANTHER" id="PTHR19303:SF71">
    <property type="entry name" value="ZINC FINGER PHD-TYPE DOMAIN-CONTAINING PROTEIN"/>
    <property type="match status" value="1"/>
</dbReference>
<feature type="compositionally biased region" description="Basic residues" evidence="2">
    <location>
        <begin position="471"/>
        <end position="486"/>
    </location>
</feature>
<accession>A0AAV8XTN4</accession>
<evidence type="ECO:0000313" key="7">
    <source>
        <dbReference type="Proteomes" id="UP001162156"/>
    </source>
</evidence>
<feature type="domain" description="HTH psq-type" evidence="5">
    <location>
        <begin position="17"/>
        <end position="57"/>
    </location>
</feature>
<evidence type="ECO:0000256" key="2">
    <source>
        <dbReference type="SAM" id="MobiDB-lite"/>
    </source>
</evidence>
<sequence>MVRNYKRKTDRAEINTEDLKKALNEVVRHKRSIRDAVIMYNISKTTLHRHVKKKCTKSHTDSGNETDSEEEEHLKSKYASRQIFSALEEIQLEEYFSNSSAMHFGLTYANARALAFQYALALNKSLPTKWTVRSKLVRNELEKRKFSPDRIVNMDETGITTVLQAPKVICKSGLKQVSQCVSAERGTLVTFCGIITAVGTAIPPVYIFPRVRMKDAYLFGAVPGAVAFASKSGWMTSEIFVQVLEHIKKHMHISCNNKVLLIVDNHETHISLYAINYCRDNGIVMLSFPPHCTHRMQPLDIGVYGPFKNRSQPYLLSFTPLNITKAFNKSGIWPINSLAFHDSDFTGVLQHEVDTHELTSSQSPEETNIATTSLHLNASVDSNIRPYPKLTVKLNKKSRKQGRSRIYTNIPEKNEIELATERRMSKKLKVVKRKIGSDDQEEKGEKGKLAKTKKINVKTTDDVSNKASSSKGKKRMTSLAKSKRAKKEITTSSSDSEASFEMSNCSSDSDIDLTEDCELECLLDDEEIAVGDFILVKFSTKKEDCSLCWLCSRYN</sequence>
<keyword evidence="3" id="KW-0472">Membrane</keyword>
<gene>
    <name evidence="6" type="ORF">NQ314_010441</name>
</gene>
<dbReference type="SUPFAM" id="SSF46689">
    <property type="entry name" value="Homeodomain-like"/>
    <property type="match status" value="1"/>
</dbReference>
<dbReference type="Proteomes" id="UP001162156">
    <property type="component" value="Unassembled WGS sequence"/>
</dbReference>
<evidence type="ECO:0000256" key="3">
    <source>
        <dbReference type="SAM" id="Phobius"/>
    </source>
</evidence>
<keyword evidence="7" id="KW-1185">Reference proteome</keyword>
<feature type="transmembrane region" description="Helical" evidence="3">
    <location>
        <begin position="188"/>
        <end position="208"/>
    </location>
</feature>
<proteinExistence type="predicted"/>
<feature type="region of interest" description="Disordered" evidence="2">
    <location>
        <begin position="433"/>
        <end position="507"/>
    </location>
</feature>
<dbReference type="InterPro" id="IPR009057">
    <property type="entry name" value="Homeodomain-like_sf"/>
</dbReference>
<comment type="subcellular location">
    <subcellularLocation>
        <location evidence="1">Nucleus</location>
    </subcellularLocation>
</comment>
<evidence type="ECO:0000259" key="5">
    <source>
        <dbReference type="Pfam" id="PF05225"/>
    </source>
</evidence>
<dbReference type="InterPro" id="IPR004875">
    <property type="entry name" value="DDE_SF_endonuclease_dom"/>
</dbReference>
<dbReference type="AlphaFoldDB" id="A0AAV8XTN4"/>
<evidence type="ECO:0008006" key="8">
    <source>
        <dbReference type="Google" id="ProtNLM"/>
    </source>
</evidence>
<protein>
    <recommendedName>
        <fullName evidence="8">DDE-1 domain-containing protein</fullName>
    </recommendedName>
</protein>
<dbReference type="InterPro" id="IPR007889">
    <property type="entry name" value="HTH_Psq"/>
</dbReference>
<keyword evidence="3" id="KW-1133">Transmembrane helix</keyword>
<feature type="compositionally biased region" description="Low complexity" evidence="2">
    <location>
        <begin position="492"/>
        <end position="503"/>
    </location>
</feature>
<dbReference type="Pfam" id="PF05225">
    <property type="entry name" value="HTH_psq"/>
    <property type="match status" value="1"/>
</dbReference>
<dbReference type="PANTHER" id="PTHR19303">
    <property type="entry name" value="TRANSPOSON"/>
    <property type="match status" value="1"/>
</dbReference>
<dbReference type="InterPro" id="IPR050863">
    <property type="entry name" value="CenT-Element_Derived"/>
</dbReference>
<evidence type="ECO:0000256" key="1">
    <source>
        <dbReference type="ARBA" id="ARBA00004123"/>
    </source>
</evidence>
<dbReference type="Pfam" id="PF03184">
    <property type="entry name" value="DDE_1"/>
    <property type="match status" value="1"/>
</dbReference>
<comment type="caution">
    <text evidence="6">The sequence shown here is derived from an EMBL/GenBank/DDBJ whole genome shotgun (WGS) entry which is preliminary data.</text>
</comment>
<organism evidence="6 7">
    <name type="scientific">Rhamnusium bicolor</name>
    <dbReference type="NCBI Taxonomy" id="1586634"/>
    <lineage>
        <taxon>Eukaryota</taxon>
        <taxon>Metazoa</taxon>
        <taxon>Ecdysozoa</taxon>
        <taxon>Arthropoda</taxon>
        <taxon>Hexapoda</taxon>
        <taxon>Insecta</taxon>
        <taxon>Pterygota</taxon>
        <taxon>Neoptera</taxon>
        <taxon>Endopterygota</taxon>
        <taxon>Coleoptera</taxon>
        <taxon>Polyphaga</taxon>
        <taxon>Cucujiformia</taxon>
        <taxon>Chrysomeloidea</taxon>
        <taxon>Cerambycidae</taxon>
        <taxon>Lepturinae</taxon>
        <taxon>Rhagiini</taxon>
        <taxon>Rhamnusium</taxon>
    </lineage>
</organism>
<name>A0AAV8XTN4_9CUCU</name>
<dbReference type="Gene3D" id="1.10.10.60">
    <property type="entry name" value="Homeodomain-like"/>
    <property type="match status" value="1"/>
</dbReference>
<feature type="region of interest" description="Disordered" evidence="2">
    <location>
        <begin position="51"/>
        <end position="74"/>
    </location>
</feature>
<dbReference type="GO" id="GO:0005634">
    <property type="term" value="C:nucleus"/>
    <property type="evidence" value="ECO:0007669"/>
    <property type="project" value="UniProtKB-SubCell"/>
</dbReference>
<dbReference type="GO" id="GO:0003677">
    <property type="term" value="F:DNA binding"/>
    <property type="evidence" value="ECO:0007669"/>
    <property type="project" value="InterPro"/>
</dbReference>